<dbReference type="GO" id="GO:0005829">
    <property type="term" value="C:cytosol"/>
    <property type="evidence" value="ECO:0007669"/>
    <property type="project" value="UniProtKB-ARBA"/>
</dbReference>
<comment type="cofactor">
    <cofactor evidence="1">
        <name>FMN</name>
        <dbReference type="ChEBI" id="CHEBI:58210"/>
    </cofactor>
</comment>
<gene>
    <name evidence="5" type="ORF">Poli38472_010780</name>
    <name evidence="6" type="ORF">Poli38472_010783</name>
</gene>
<dbReference type="Proteomes" id="UP000794436">
    <property type="component" value="Unassembled WGS sequence"/>
</dbReference>
<dbReference type="InterPro" id="IPR013785">
    <property type="entry name" value="Aldolase_TIM"/>
</dbReference>
<proteinExistence type="inferred from homology"/>
<comment type="similarity">
    <text evidence="2">Belongs to the NADH:flavin oxidoreductase/NADH oxidase family.</text>
</comment>
<feature type="domain" description="NADH:flavin oxidoreductase/NADH oxidase N-terminal" evidence="4">
    <location>
        <begin position="8"/>
        <end position="343"/>
    </location>
</feature>
<reference evidence="5" key="1">
    <citation type="submission" date="2019-03" db="EMBL/GenBank/DDBJ databases">
        <title>Long read genome sequence of the mycoparasitic Pythium oligandrum ATCC 38472 isolated from sugarbeet rhizosphere.</title>
        <authorList>
            <person name="Gaulin E."/>
        </authorList>
    </citation>
    <scope>NUCLEOTIDE SEQUENCE</scope>
    <source>
        <strain evidence="5">ATCC 38472_TT</strain>
    </source>
</reference>
<dbReference type="AlphaFoldDB" id="A0A8K1CEA7"/>
<comment type="caution">
    <text evidence="5">The sequence shown here is derived from an EMBL/GenBank/DDBJ whole genome shotgun (WGS) entry which is preliminary data.</text>
</comment>
<evidence type="ECO:0000256" key="1">
    <source>
        <dbReference type="ARBA" id="ARBA00001917"/>
    </source>
</evidence>
<evidence type="ECO:0000313" key="7">
    <source>
        <dbReference type="Proteomes" id="UP000794436"/>
    </source>
</evidence>
<dbReference type="OrthoDB" id="72310at2759"/>
<dbReference type="GO" id="GO:0016628">
    <property type="term" value="F:oxidoreductase activity, acting on the CH-CH group of donors, NAD or NADP as acceptor"/>
    <property type="evidence" value="ECO:0007669"/>
    <property type="project" value="UniProtKB-ARBA"/>
</dbReference>
<organism evidence="5 7">
    <name type="scientific">Pythium oligandrum</name>
    <name type="common">Mycoparasitic fungus</name>
    <dbReference type="NCBI Taxonomy" id="41045"/>
    <lineage>
        <taxon>Eukaryota</taxon>
        <taxon>Sar</taxon>
        <taxon>Stramenopiles</taxon>
        <taxon>Oomycota</taxon>
        <taxon>Peronosporomycetes</taxon>
        <taxon>Pythiales</taxon>
        <taxon>Pythiaceae</taxon>
        <taxon>Pythium</taxon>
    </lineage>
</organism>
<dbReference type="GO" id="GO:0010181">
    <property type="term" value="F:FMN binding"/>
    <property type="evidence" value="ECO:0007669"/>
    <property type="project" value="InterPro"/>
</dbReference>
<dbReference type="SUPFAM" id="SSF51395">
    <property type="entry name" value="FMN-linked oxidoreductases"/>
    <property type="match status" value="1"/>
</dbReference>
<dbReference type="InterPro" id="IPR045247">
    <property type="entry name" value="Oye-like"/>
</dbReference>
<evidence type="ECO:0000259" key="4">
    <source>
        <dbReference type="Pfam" id="PF00724"/>
    </source>
</evidence>
<sequence length="372" mass="41233">MVSTSGYKLFSPLKLGENFVLKNRVILSPLTRGRSNLETRVPNDDNVTYYEQRAGAGLIITEATAISEQAFGWYGAPALYTQEHAAGWKKVVDAVHAKDGKIVLQLWHMGRQAHTSFNTKSDLVAPSAIGIEDGHVRNSSGVAVPHEVPRALETQEISDIVEDYRKCAELAKQVGFDGVEIHGANGYLIDEFLQSSTNKRTDKYGGSIENRARFLLEIVDALKTVWSSARIAVRLSPNGVYGQMGSEDNVETYTYVFQQLSKHNLAYLALLDGLGFGYHDKCRVLSVFDAKEHFKGNVFATNSYTRDTAEGVIRSGAADAVCFGRAYISNPDLAERFENDWPLNGDAGHEFWWDALKGAEGYTTYQPYTPKE</sequence>
<dbReference type="PANTHER" id="PTHR22893:SF91">
    <property type="entry name" value="NADPH DEHYDROGENASE 2-RELATED"/>
    <property type="match status" value="1"/>
</dbReference>
<evidence type="ECO:0000256" key="3">
    <source>
        <dbReference type="ARBA" id="ARBA00023002"/>
    </source>
</evidence>
<name>A0A8K1CEA7_PYTOL</name>
<dbReference type="Gene3D" id="3.20.20.70">
    <property type="entry name" value="Aldolase class I"/>
    <property type="match status" value="1"/>
</dbReference>
<dbReference type="CDD" id="cd02933">
    <property type="entry name" value="OYE_like_FMN"/>
    <property type="match status" value="1"/>
</dbReference>
<dbReference type="PANTHER" id="PTHR22893">
    <property type="entry name" value="NADH OXIDOREDUCTASE-RELATED"/>
    <property type="match status" value="1"/>
</dbReference>
<keyword evidence="7" id="KW-1185">Reference proteome</keyword>
<accession>A0A8K1CEA7</accession>
<evidence type="ECO:0000313" key="6">
    <source>
        <dbReference type="EMBL" id="TMW61720.1"/>
    </source>
</evidence>
<dbReference type="EMBL" id="SPLM01000075">
    <property type="protein sequence ID" value="TMW61720.1"/>
    <property type="molecule type" value="Genomic_DNA"/>
</dbReference>
<keyword evidence="3" id="KW-0560">Oxidoreductase</keyword>
<protein>
    <recommendedName>
        <fullName evidence="4">NADH:flavin oxidoreductase/NADH oxidase N-terminal domain-containing protein</fullName>
    </recommendedName>
</protein>
<dbReference type="InterPro" id="IPR001155">
    <property type="entry name" value="OxRdtase_FMN_N"/>
</dbReference>
<evidence type="ECO:0000313" key="5">
    <source>
        <dbReference type="EMBL" id="TMW61717.1"/>
    </source>
</evidence>
<dbReference type="EMBL" id="SPLM01000075">
    <property type="protein sequence ID" value="TMW61717.1"/>
    <property type="molecule type" value="Genomic_DNA"/>
</dbReference>
<evidence type="ECO:0000256" key="2">
    <source>
        <dbReference type="ARBA" id="ARBA00005979"/>
    </source>
</evidence>
<dbReference type="Pfam" id="PF00724">
    <property type="entry name" value="Oxidored_FMN"/>
    <property type="match status" value="1"/>
</dbReference>
<dbReference type="FunFam" id="3.20.20.70:FF:000059">
    <property type="entry name" value="N-ethylmaleimide reductase, FMN-linked"/>
    <property type="match status" value="1"/>
</dbReference>